<evidence type="ECO:0000256" key="6">
    <source>
        <dbReference type="SAM" id="MobiDB-lite"/>
    </source>
</evidence>
<sequence length="536" mass="59614">MIGWSLRSPGCRSTNAPYSPTRRCRSTARFRPRIQNAASGPAKPANTGKTPTTRRLIIAAIPVVHWDRGTRIACVPLTGRASISRRRCRPQAGERHDPPSRRQRYRPGRRRGPDGGRAGPGPTPWRVGRAAQGRDAPRHRLQPCRARRGGGCRLLADHRHIPAPRDAGARGPGWHRLRAAGSQTRRGHPKRTTAGCAGPPRGRRDLKRAGGEGDRNPVRTMPFPPSGGHRPNDPTAGQRPQQQQVGNNPRLRRPRKMPDGQIIQQTRPRGRNVMLTAVQESDLLTAWREGGDPTALDRLLRAFEPLCRKLAKRYDGAAERNDLLQEARLGLLDAIRRYDPEHGTRLATYASFWIHERLRRYTTETQPIVRVPRNTRQALSRMLEEAGRESTPEQVGDSGAIARTVAERHGVDESVALMAQQLLGAGNIVSLDAPLTGEDGDRTQSRIDQLHDPAPSPEHQVAEAHDTRVHTGQLMQALGTLPDRKAQIIRDRHLSDRPLTLETLAQRFGVSKERVRQLETAALRDLRKAIGTETTQ</sequence>
<dbReference type="InterPro" id="IPR013324">
    <property type="entry name" value="RNA_pol_sigma_r3/r4-like"/>
</dbReference>
<dbReference type="Pfam" id="PF04545">
    <property type="entry name" value="Sigma70_r4"/>
    <property type="match status" value="1"/>
</dbReference>
<evidence type="ECO:0000256" key="5">
    <source>
        <dbReference type="ARBA" id="ARBA00023163"/>
    </source>
</evidence>
<feature type="region of interest" description="Disordered" evidence="6">
    <location>
        <begin position="180"/>
        <end position="267"/>
    </location>
</feature>
<comment type="caution">
    <text evidence="9">The sequence shown here is derived from an EMBL/GenBank/DDBJ whole genome shotgun (WGS) entry which is preliminary data.</text>
</comment>
<feature type="compositionally biased region" description="Polar residues" evidence="6">
    <location>
        <begin position="238"/>
        <end position="247"/>
    </location>
</feature>
<feature type="compositionally biased region" description="Basic residues" evidence="6">
    <location>
        <begin position="22"/>
        <end position="32"/>
    </location>
</feature>
<keyword evidence="10" id="KW-1185">Reference proteome</keyword>
<dbReference type="EMBL" id="NRRE01000018">
    <property type="protein sequence ID" value="MBK1696644.1"/>
    <property type="molecule type" value="Genomic_DNA"/>
</dbReference>
<dbReference type="Pfam" id="PF04542">
    <property type="entry name" value="Sigma70_r2"/>
    <property type="match status" value="1"/>
</dbReference>
<reference evidence="9" key="2">
    <citation type="journal article" date="2020" name="Microorganisms">
        <title>Osmotic Adaptation and Compatible Solute Biosynthesis of Phototrophic Bacteria as Revealed from Genome Analyses.</title>
        <authorList>
            <person name="Imhoff J.F."/>
            <person name="Rahn T."/>
            <person name="Kunzel S."/>
            <person name="Keller A."/>
            <person name="Neulinger S.C."/>
        </authorList>
    </citation>
    <scope>NUCLEOTIDE SEQUENCE</scope>
    <source>
        <strain evidence="9">DSM 9154</strain>
    </source>
</reference>
<evidence type="ECO:0000259" key="8">
    <source>
        <dbReference type="Pfam" id="PF04545"/>
    </source>
</evidence>
<dbReference type="CDD" id="cd06171">
    <property type="entry name" value="Sigma70_r4"/>
    <property type="match status" value="1"/>
</dbReference>
<dbReference type="InterPro" id="IPR050813">
    <property type="entry name" value="Sigma-70_Factor"/>
</dbReference>
<dbReference type="PRINTS" id="PR00046">
    <property type="entry name" value="SIGMA70FCT"/>
</dbReference>
<dbReference type="PANTHER" id="PTHR30376:SF3">
    <property type="entry name" value="RNA POLYMERASE SIGMA FACTOR RPOH"/>
    <property type="match status" value="1"/>
</dbReference>
<evidence type="ECO:0008006" key="11">
    <source>
        <dbReference type="Google" id="ProtNLM"/>
    </source>
</evidence>
<dbReference type="Gene3D" id="1.20.140.160">
    <property type="match status" value="1"/>
</dbReference>
<dbReference type="InterPro" id="IPR007630">
    <property type="entry name" value="RNA_pol_sigma70_r4"/>
</dbReference>
<feature type="compositionally biased region" description="Basic residues" evidence="6">
    <location>
        <begin position="101"/>
        <end position="110"/>
    </location>
</feature>
<protein>
    <recommendedName>
        <fullName evidence="11">Sigma-70 family RNA polymerase sigma factor</fullName>
    </recommendedName>
</protein>
<gene>
    <name evidence="9" type="ORF">CKO21_05245</name>
</gene>
<keyword evidence="5" id="KW-0804">Transcription</keyword>
<evidence type="ECO:0000256" key="1">
    <source>
        <dbReference type="ARBA" id="ARBA00007788"/>
    </source>
</evidence>
<dbReference type="InterPro" id="IPR000943">
    <property type="entry name" value="RNA_pol_sigma70"/>
</dbReference>
<dbReference type="NCBIfam" id="TIGR02937">
    <property type="entry name" value="sigma70-ECF"/>
    <property type="match status" value="1"/>
</dbReference>
<dbReference type="Proteomes" id="UP000778970">
    <property type="component" value="Unassembled WGS sequence"/>
</dbReference>
<evidence type="ECO:0000256" key="4">
    <source>
        <dbReference type="ARBA" id="ARBA00023125"/>
    </source>
</evidence>
<dbReference type="PANTHER" id="PTHR30376">
    <property type="entry name" value="SIGMA FACTOR RPOH HEAT SHOCK RELATED"/>
    <property type="match status" value="1"/>
</dbReference>
<keyword evidence="4" id="KW-0238">DNA-binding</keyword>
<evidence type="ECO:0000313" key="9">
    <source>
        <dbReference type="EMBL" id="MBK1696644.1"/>
    </source>
</evidence>
<reference evidence="9" key="1">
    <citation type="submission" date="2017-08" db="EMBL/GenBank/DDBJ databases">
        <authorList>
            <person name="Imhoff J.F."/>
            <person name="Rahn T."/>
            <person name="Kuenzel S."/>
            <person name="Neulinger S.C."/>
        </authorList>
    </citation>
    <scope>NUCLEOTIDE SEQUENCE</scope>
    <source>
        <strain evidence="9">DSM 9154</strain>
    </source>
</reference>
<accession>A0A934UZQ1</accession>
<proteinExistence type="inferred from homology"/>
<comment type="similarity">
    <text evidence="1">Belongs to the sigma-70 factor family.</text>
</comment>
<feature type="domain" description="RNA polymerase sigma-70 region 4" evidence="8">
    <location>
        <begin position="477"/>
        <end position="528"/>
    </location>
</feature>
<feature type="region of interest" description="Disordered" evidence="6">
    <location>
        <begin position="83"/>
        <end position="145"/>
    </location>
</feature>
<name>A0A934UZQ1_9PROT</name>
<dbReference type="InterPro" id="IPR013325">
    <property type="entry name" value="RNA_pol_sigma_r2"/>
</dbReference>
<feature type="compositionally biased region" description="Basic and acidic residues" evidence="6">
    <location>
        <begin position="207"/>
        <end position="217"/>
    </location>
</feature>
<dbReference type="AlphaFoldDB" id="A0A934UZQ1"/>
<feature type="region of interest" description="Disordered" evidence="6">
    <location>
        <begin position="1"/>
        <end position="53"/>
    </location>
</feature>
<dbReference type="SUPFAM" id="SSF88659">
    <property type="entry name" value="Sigma3 and sigma4 domains of RNA polymerase sigma factors"/>
    <property type="match status" value="1"/>
</dbReference>
<dbReference type="InterPro" id="IPR014284">
    <property type="entry name" value="RNA_pol_sigma-70_dom"/>
</dbReference>
<dbReference type="GO" id="GO:0003677">
    <property type="term" value="F:DNA binding"/>
    <property type="evidence" value="ECO:0007669"/>
    <property type="project" value="UniProtKB-KW"/>
</dbReference>
<evidence type="ECO:0000256" key="2">
    <source>
        <dbReference type="ARBA" id="ARBA00023015"/>
    </source>
</evidence>
<dbReference type="SUPFAM" id="SSF88946">
    <property type="entry name" value="Sigma2 domain of RNA polymerase sigma factors"/>
    <property type="match status" value="1"/>
</dbReference>
<dbReference type="GO" id="GO:0006352">
    <property type="term" value="P:DNA-templated transcription initiation"/>
    <property type="evidence" value="ECO:0007669"/>
    <property type="project" value="InterPro"/>
</dbReference>
<dbReference type="GO" id="GO:0016987">
    <property type="term" value="F:sigma factor activity"/>
    <property type="evidence" value="ECO:0007669"/>
    <property type="project" value="UniProtKB-KW"/>
</dbReference>
<keyword evidence="3" id="KW-0731">Sigma factor</keyword>
<evidence type="ECO:0000313" key="10">
    <source>
        <dbReference type="Proteomes" id="UP000778970"/>
    </source>
</evidence>
<evidence type="ECO:0000259" key="7">
    <source>
        <dbReference type="Pfam" id="PF04542"/>
    </source>
</evidence>
<feature type="domain" description="RNA polymerase sigma-70 region 2" evidence="7">
    <location>
        <begin position="299"/>
        <end position="361"/>
    </location>
</feature>
<organism evidence="9 10">
    <name type="scientific">Rhodovibrio salinarum</name>
    <dbReference type="NCBI Taxonomy" id="1087"/>
    <lineage>
        <taxon>Bacteria</taxon>
        <taxon>Pseudomonadati</taxon>
        <taxon>Pseudomonadota</taxon>
        <taxon>Alphaproteobacteria</taxon>
        <taxon>Rhodospirillales</taxon>
        <taxon>Rhodovibrionaceae</taxon>
        <taxon>Rhodovibrio</taxon>
    </lineage>
</organism>
<evidence type="ECO:0000256" key="3">
    <source>
        <dbReference type="ARBA" id="ARBA00023082"/>
    </source>
</evidence>
<dbReference type="InterPro" id="IPR007627">
    <property type="entry name" value="RNA_pol_sigma70_r2"/>
</dbReference>
<keyword evidence="2" id="KW-0805">Transcription regulation</keyword>
<dbReference type="Gene3D" id="1.20.120.1810">
    <property type="match status" value="1"/>
</dbReference>